<dbReference type="EMBL" id="RBXP01000017">
    <property type="protein sequence ID" value="RKT50737.1"/>
    <property type="molecule type" value="Genomic_DNA"/>
</dbReference>
<dbReference type="OrthoDB" id="8585762at2"/>
<comment type="caution">
    <text evidence="1">The sequence shown here is derived from an EMBL/GenBank/DDBJ whole genome shotgun (WGS) entry which is preliminary data.</text>
</comment>
<evidence type="ECO:0000313" key="1">
    <source>
        <dbReference type="EMBL" id="RKT50737.1"/>
    </source>
</evidence>
<reference evidence="1 2" key="1">
    <citation type="submission" date="2018-10" db="EMBL/GenBank/DDBJ databases">
        <title>Genomic Encyclopedia of Type Strains, Phase IV (KMG-IV): sequencing the most valuable type-strain genomes for metagenomic binning, comparative biology and taxonomic classification.</title>
        <authorList>
            <person name="Goeker M."/>
        </authorList>
    </citation>
    <scope>NUCLEOTIDE SEQUENCE [LARGE SCALE GENOMIC DNA]</scope>
    <source>
        <strain evidence="1 2">DSM 23841</strain>
    </source>
</reference>
<gene>
    <name evidence="1" type="ORF">DFR40_2664</name>
</gene>
<organism evidence="1 2">
    <name type="scientific">Azonexus fungiphilus</name>
    <dbReference type="NCBI Taxonomy" id="146940"/>
    <lineage>
        <taxon>Bacteria</taxon>
        <taxon>Pseudomonadati</taxon>
        <taxon>Pseudomonadota</taxon>
        <taxon>Betaproteobacteria</taxon>
        <taxon>Rhodocyclales</taxon>
        <taxon>Azonexaceae</taxon>
        <taxon>Azonexus</taxon>
    </lineage>
</organism>
<evidence type="ECO:0000313" key="2">
    <source>
        <dbReference type="Proteomes" id="UP000270626"/>
    </source>
</evidence>
<keyword evidence="2" id="KW-1185">Reference proteome</keyword>
<proteinExistence type="predicted"/>
<dbReference type="Proteomes" id="UP000270626">
    <property type="component" value="Unassembled WGS sequence"/>
</dbReference>
<accession>A0A495VQ69</accession>
<protein>
    <submittedName>
        <fullName evidence="1">Uncharacterized protein</fullName>
    </submittedName>
</protein>
<sequence>MFPNTSIEELTSDRIYQFDSTTPVYLALMAYYAEIFDYPKAQERWERADPERRSSKLWWVMNESWKSYGTVRPNTPIHWLAISKRALQLDHVPSNFHPWALAILDSFDLPRYQAAYQLPLEEYAAIAQDLPQVLDGLRHYPQEKLAPPIDENDWGYSDQ</sequence>
<dbReference type="RefSeq" id="WP_147431334.1">
    <property type="nucleotide sequence ID" value="NZ_RBXP01000017.1"/>
</dbReference>
<dbReference type="AlphaFoldDB" id="A0A495VQ69"/>
<name>A0A495VQ69_9RHOO</name>